<name>A0A0L1JGC3_ASPN3</name>
<keyword evidence="3" id="KW-0949">S-adenosyl-L-methionine</keyword>
<comment type="caution">
    <text evidence="6">The sequence shown here is derived from an EMBL/GenBank/DDBJ whole genome shotgun (WGS) entry which is preliminary data.</text>
</comment>
<dbReference type="InterPro" id="IPR036390">
    <property type="entry name" value="WH_DNA-bd_sf"/>
</dbReference>
<dbReference type="GO" id="GO:0044550">
    <property type="term" value="P:secondary metabolite biosynthetic process"/>
    <property type="evidence" value="ECO:0007669"/>
    <property type="project" value="UniProtKB-ARBA"/>
</dbReference>
<dbReference type="STRING" id="1509407.A0A0L1JGC3"/>
<dbReference type="SUPFAM" id="SSF53335">
    <property type="entry name" value="S-adenosyl-L-methionine-dependent methyltransferases"/>
    <property type="match status" value="1"/>
</dbReference>
<reference evidence="6 7" key="1">
    <citation type="submission" date="2014-06" db="EMBL/GenBank/DDBJ databases">
        <title>The Genome of the Aflatoxigenic Filamentous Fungus Aspergillus nomius.</title>
        <authorList>
            <person name="Moore M.G."/>
            <person name="Shannon B.M."/>
            <person name="Brian M.M."/>
        </authorList>
    </citation>
    <scope>NUCLEOTIDE SEQUENCE [LARGE SCALE GENOMIC DNA]</scope>
    <source>
        <strain evidence="6 7">NRRL 13137</strain>
    </source>
</reference>
<dbReference type="RefSeq" id="XP_015411680.1">
    <property type="nucleotide sequence ID" value="XM_015546118.1"/>
</dbReference>
<dbReference type="PANTHER" id="PTHR43712">
    <property type="entry name" value="PUTATIVE (AFU_ORTHOLOGUE AFUA_4G14580)-RELATED"/>
    <property type="match status" value="1"/>
</dbReference>
<dbReference type="AlphaFoldDB" id="A0A0L1JGC3"/>
<dbReference type="Proteomes" id="UP000037505">
    <property type="component" value="Unassembled WGS sequence"/>
</dbReference>
<dbReference type="InterPro" id="IPR016461">
    <property type="entry name" value="COMT-like"/>
</dbReference>
<dbReference type="GO" id="GO:0008171">
    <property type="term" value="F:O-methyltransferase activity"/>
    <property type="evidence" value="ECO:0007669"/>
    <property type="project" value="InterPro"/>
</dbReference>
<dbReference type="PANTHER" id="PTHR43712:SF5">
    <property type="entry name" value="O-METHYLTRANSFERASE ASQN-RELATED"/>
    <property type="match status" value="1"/>
</dbReference>
<dbReference type="InterPro" id="IPR036388">
    <property type="entry name" value="WH-like_DNA-bd_sf"/>
</dbReference>
<dbReference type="Pfam" id="PF00891">
    <property type="entry name" value="Methyltransf_2"/>
    <property type="match status" value="1"/>
</dbReference>
<dbReference type="SUPFAM" id="SSF46785">
    <property type="entry name" value="Winged helix' DNA-binding domain"/>
    <property type="match status" value="1"/>
</dbReference>
<dbReference type="InterPro" id="IPR001077">
    <property type="entry name" value="COMT_C"/>
</dbReference>
<dbReference type="InterPro" id="IPR029063">
    <property type="entry name" value="SAM-dependent_MTases_sf"/>
</dbReference>
<evidence type="ECO:0000256" key="4">
    <source>
        <dbReference type="ARBA" id="ARBA00038277"/>
    </source>
</evidence>
<keyword evidence="1" id="KW-0489">Methyltransferase</keyword>
<dbReference type="OrthoDB" id="1606438at2759"/>
<dbReference type="Gene3D" id="1.10.10.10">
    <property type="entry name" value="Winged helix-like DNA-binding domain superfamily/Winged helix DNA-binding domain"/>
    <property type="match status" value="1"/>
</dbReference>
<feature type="domain" description="O-methyltransferase C-terminal" evidence="5">
    <location>
        <begin position="200"/>
        <end position="388"/>
    </location>
</feature>
<dbReference type="Gene3D" id="3.40.50.150">
    <property type="entry name" value="Vaccinia Virus protein VP39"/>
    <property type="match status" value="1"/>
</dbReference>
<evidence type="ECO:0000256" key="3">
    <source>
        <dbReference type="ARBA" id="ARBA00022691"/>
    </source>
</evidence>
<protein>
    <recommendedName>
        <fullName evidence="5">O-methyltransferase C-terminal domain-containing protein</fullName>
    </recommendedName>
</protein>
<evidence type="ECO:0000256" key="1">
    <source>
        <dbReference type="ARBA" id="ARBA00022603"/>
    </source>
</evidence>
<evidence type="ECO:0000256" key="2">
    <source>
        <dbReference type="ARBA" id="ARBA00022679"/>
    </source>
</evidence>
<evidence type="ECO:0000313" key="7">
    <source>
        <dbReference type="Proteomes" id="UP000037505"/>
    </source>
</evidence>
<gene>
    <name evidence="6" type="ORF">ANOM_000860</name>
</gene>
<comment type="similarity">
    <text evidence="4">Belongs to the class I-like SAM-binding methyltransferase superfamily. Cation-independent O-methyltransferase family.</text>
</comment>
<dbReference type="EMBL" id="JNOM01000009">
    <property type="protein sequence ID" value="KNG90757.1"/>
    <property type="molecule type" value="Genomic_DNA"/>
</dbReference>
<keyword evidence="2" id="KW-0808">Transferase</keyword>
<dbReference type="GeneID" id="26802664"/>
<dbReference type="PROSITE" id="PS51683">
    <property type="entry name" value="SAM_OMT_II"/>
    <property type="match status" value="1"/>
</dbReference>
<keyword evidence="7" id="KW-1185">Reference proteome</keyword>
<accession>A0A0L1JGC3</accession>
<evidence type="ECO:0000313" key="6">
    <source>
        <dbReference type="EMBL" id="KNG90757.1"/>
    </source>
</evidence>
<evidence type="ECO:0000259" key="5">
    <source>
        <dbReference type="Pfam" id="PF00891"/>
    </source>
</evidence>
<organism evidence="6 7">
    <name type="scientific">Aspergillus nomiae NRRL (strain ATCC 15546 / NRRL 13137 / CBS 260.88 / M93)</name>
    <dbReference type="NCBI Taxonomy" id="1509407"/>
    <lineage>
        <taxon>Eukaryota</taxon>
        <taxon>Fungi</taxon>
        <taxon>Dikarya</taxon>
        <taxon>Ascomycota</taxon>
        <taxon>Pezizomycotina</taxon>
        <taxon>Eurotiomycetes</taxon>
        <taxon>Eurotiomycetidae</taxon>
        <taxon>Eurotiales</taxon>
        <taxon>Aspergillaceae</taxon>
        <taxon>Aspergillus</taxon>
        <taxon>Aspergillus subgen. Circumdati</taxon>
    </lineage>
</organism>
<dbReference type="GO" id="GO:0032259">
    <property type="term" value="P:methylation"/>
    <property type="evidence" value="ECO:0007669"/>
    <property type="project" value="UniProtKB-KW"/>
</dbReference>
<sequence length="414" mass="45489">MESTRLLELAATITTAVNAIHSHLTDQNLPYPSFEPGAPTALPEELASSQNALIDAISEISDLVIGPVDAMASGSSQNYVSLSVIQRFNIANSFVPGEERTFAQISADTGLSRSMVKRILRHAMTFRVFKEPRKGVVAHTARSALMRSRESADFMAVALEEMDPAALRAAEALQKWPGSEEPNHTGFALVNRTDIPTYKVLEGDPARAARFANTMSIMTNGKGFDVSHVVNGYDWSALNSATVVDIGGSRGHIAQAVASTFPSLSFVVQDLPSTVANAAADLPPQLVGRVSFMPHDFFNDQPVVADAYFLRWILHNWPDKYCVKILRALIPALRPGARIIINEICVPQPGCIPLWREKQLRTMDMGMMTLFNAQERDADEWCDLLERADPRFTFAGIHQAEGSQLALIEAVWRE</sequence>
<proteinExistence type="inferred from homology"/>